<gene>
    <name evidence="2" type="ORF">INT47_004146</name>
</gene>
<sequence length="540" mass="62036">MSYINNSTVNTSMPTMHHINKSSSINIRLASLNCNSLVKTNKPVVRSDLIRFLRENSFNIISLQETHTHNDTLSTSIEQQFYTKSALWTEHCGIVSLHPDILLTQVDTPILDNRIILAKVTHSQQYFEPFFILNIYAPADNNGSKTQFYESLLTIPSLYQQDIIDRLFIMGDFNYSFIRQNQMRLIPDSWLTLLHSSFTDCLTHSFLNPIPTFHRNAAIQSTIDYIYASTSMYSDTSNGDVIHISRSWSDHNILTVDYCVGTNPTGRGVWRFNPLLLKNALFCQTLSANLNKLYPRLDQYGSVQNQWDQIKTRVKRVARKFSCQYISWRSKRLKVLYRQRNNIPRDNPAFEDREVLLPPIQNEIIQLQQDTVDIARLRSGLRWREQGETSAGYLKRTIKDKQKARHIDIITDPSTGVTYTDNKDKLDVTEEFYSSLYTADPIEMDQIQTLLDSIPNERKLNPIHQELLSAPISFDDIMEQGGRSPNPSSPGPDGLSYGLYNEALVEGIFPSSWHDSVMCLLPKKGDLSLLQNWRPISLTN</sequence>
<evidence type="ECO:0008006" key="4">
    <source>
        <dbReference type="Google" id="ProtNLM"/>
    </source>
</evidence>
<dbReference type="Proteomes" id="UP000603453">
    <property type="component" value="Unassembled WGS sequence"/>
</dbReference>
<protein>
    <recommendedName>
        <fullName evidence="4">DNase I-like protein</fullName>
    </recommendedName>
</protein>
<reference evidence="2" key="1">
    <citation type="submission" date="2020-12" db="EMBL/GenBank/DDBJ databases">
        <title>Metabolic potential, ecology and presence of endohyphal bacteria is reflected in genomic diversity of Mucoromycotina.</title>
        <authorList>
            <person name="Muszewska A."/>
            <person name="Okrasinska A."/>
            <person name="Steczkiewicz K."/>
            <person name="Drgas O."/>
            <person name="Orlowska M."/>
            <person name="Perlinska-Lenart U."/>
            <person name="Aleksandrzak-Piekarczyk T."/>
            <person name="Szatraj K."/>
            <person name="Zielenkiewicz U."/>
            <person name="Pilsyk S."/>
            <person name="Malc E."/>
            <person name="Mieczkowski P."/>
            <person name="Kruszewska J.S."/>
            <person name="Biernat P."/>
            <person name="Pawlowska J."/>
        </authorList>
    </citation>
    <scope>NUCLEOTIDE SEQUENCE</scope>
    <source>
        <strain evidence="2">WA0000017839</strain>
    </source>
</reference>
<evidence type="ECO:0000256" key="1">
    <source>
        <dbReference type="SAM" id="MobiDB-lite"/>
    </source>
</evidence>
<evidence type="ECO:0000313" key="3">
    <source>
        <dbReference type="Proteomes" id="UP000603453"/>
    </source>
</evidence>
<feature type="region of interest" description="Disordered" evidence="1">
    <location>
        <begin position="476"/>
        <end position="495"/>
    </location>
</feature>
<comment type="caution">
    <text evidence="2">The sequence shown here is derived from an EMBL/GenBank/DDBJ whole genome shotgun (WGS) entry which is preliminary data.</text>
</comment>
<organism evidence="2 3">
    <name type="scientific">Mucor saturninus</name>
    <dbReference type="NCBI Taxonomy" id="64648"/>
    <lineage>
        <taxon>Eukaryota</taxon>
        <taxon>Fungi</taxon>
        <taxon>Fungi incertae sedis</taxon>
        <taxon>Mucoromycota</taxon>
        <taxon>Mucoromycotina</taxon>
        <taxon>Mucoromycetes</taxon>
        <taxon>Mucorales</taxon>
        <taxon>Mucorineae</taxon>
        <taxon>Mucoraceae</taxon>
        <taxon>Mucor</taxon>
    </lineage>
</organism>
<keyword evidence="3" id="KW-1185">Reference proteome</keyword>
<feature type="non-terminal residue" evidence="2">
    <location>
        <position position="540"/>
    </location>
</feature>
<proteinExistence type="predicted"/>
<dbReference type="AlphaFoldDB" id="A0A8H7ULK5"/>
<dbReference type="SUPFAM" id="SSF56219">
    <property type="entry name" value="DNase I-like"/>
    <property type="match status" value="1"/>
</dbReference>
<name>A0A8H7ULK5_9FUNG</name>
<dbReference type="InterPro" id="IPR036691">
    <property type="entry name" value="Endo/exonu/phosph_ase_sf"/>
</dbReference>
<dbReference type="PANTHER" id="PTHR19446">
    <property type="entry name" value="REVERSE TRANSCRIPTASES"/>
    <property type="match status" value="1"/>
</dbReference>
<dbReference type="EMBL" id="JAEPRD010000638">
    <property type="protein sequence ID" value="KAG2190521.1"/>
    <property type="molecule type" value="Genomic_DNA"/>
</dbReference>
<evidence type="ECO:0000313" key="2">
    <source>
        <dbReference type="EMBL" id="KAG2190521.1"/>
    </source>
</evidence>
<dbReference type="Gene3D" id="3.60.10.10">
    <property type="entry name" value="Endonuclease/exonuclease/phosphatase"/>
    <property type="match status" value="1"/>
</dbReference>
<feature type="compositionally biased region" description="Low complexity" evidence="1">
    <location>
        <begin position="481"/>
        <end position="495"/>
    </location>
</feature>
<accession>A0A8H7ULK5</accession>
<dbReference type="OrthoDB" id="2443300at2759"/>